<reference evidence="1" key="1">
    <citation type="journal article" date="2015" name="Nature">
        <title>Complex archaea that bridge the gap between prokaryotes and eukaryotes.</title>
        <authorList>
            <person name="Spang A."/>
            <person name="Saw J.H."/>
            <person name="Jorgensen S.L."/>
            <person name="Zaremba-Niedzwiedzka K."/>
            <person name="Martijn J."/>
            <person name="Lind A.E."/>
            <person name="van Eijk R."/>
            <person name="Schleper C."/>
            <person name="Guy L."/>
            <person name="Ettema T.J."/>
        </authorList>
    </citation>
    <scope>NUCLEOTIDE SEQUENCE</scope>
</reference>
<gene>
    <name evidence="1" type="ORF">LCGC14_2740450</name>
</gene>
<accession>A0A0F9BWB4</accession>
<dbReference type="AlphaFoldDB" id="A0A0F9BWB4"/>
<sequence>MNHLWAEGKIIHECEGGTVNGHYLVWTKCDKDVPGNMSFRNDEKPNCPECVQTRHGLDKV</sequence>
<evidence type="ECO:0000313" key="1">
    <source>
        <dbReference type="EMBL" id="KKK88706.1"/>
    </source>
</evidence>
<organism evidence="1">
    <name type="scientific">marine sediment metagenome</name>
    <dbReference type="NCBI Taxonomy" id="412755"/>
    <lineage>
        <taxon>unclassified sequences</taxon>
        <taxon>metagenomes</taxon>
        <taxon>ecological metagenomes</taxon>
    </lineage>
</organism>
<proteinExistence type="predicted"/>
<comment type="caution">
    <text evidence="1">The sequence shown here is derived from an EMBL/GenBank/DDBJ whole genome shotgun (WGS) entry which is preliminary data.</text>
</comment>
<dbReference type="EMBL" id="LAZR01049837">
    <property type="protein sequence ID" value="KKK88706.1"/>
    <property type="molecule type" value="Genomic_DNA"/>
</dbReference>
<protein>
    <submittedName>
        <fullName evidence="1">Uncharacterized protein</fullName>
    </submittedName>
</protein>
<name>A0A0F9BWB4_9ZZZZ</name>